<dbReference type="InterPro" id="IPR006330">
    <property type="entry name" value="Ado/ade_deaminase"/>
</dbReference>
<feature type="domain" description="Adenosine deaminase" evidence="12">
    <location>
        <begin position="194"/>
        <end position="492"/>
    </location>
</feature>
<dbReference type="InterPro" id="IPR013659">
    <property type="entry name" value="A_deaminase_N"/>
</dbReference>
<evidence type="ECO:0000259" key="13">
    <source>
        <dbReference type="Pfam" id="PF08451"/>
    </source>
</evidence>
<evidence type="ECO:0000256" key="7">
    <source>
        <dbReference type="ARBA" id="ARBA00022723"/>
    </source>
</evidence>
<sequence>MKNSDLLFNFFTIVLLSITNCQFQSAADVLDNNYLRIRNNLIEQDRNNFFGAAVQLSPNEEVVNQHLIKLKKSELDFFKSNSSFLPGKNFLLVKNYISQSKVFQFIQRIPKGASLHAHLLASVDPDYVINNLTYLPNVYGCWINSKFKLKIFPDPLQTYEDAKCSKWQRLSVYRNESNQKQMDFDVFLRNQITLNESAVVQDREVVWQKFKSIFECLYDLISYRPVFKQYVYRMLQELYDDHIFYTEIRGTFMPLYDSNNGTSEDPKIFLDTFLGVIEEFKATHPKFIGLKYIYNIYRGVQKETLRSILKQVVHYKKIYPNFIAGIDFVGQEDESQKLVTFHHELLEIMPKLKFYFHAGETNQYGGTDLNLFDAIMLNSSRIGHGFGLTKHRELMTIGKCRDIAVELCPISNQVLKLVDDPRNHPGVMLLSENYPVVIGNDDPAAWGATGVSYDWYVVFLSMTWPEHGLRVLKKLAENSIVYSAMNTEERDEALKIWERQWNDFIIDQLERVDKEHGEKQKINDGCAI</sequence>
<evidence type="ECO:0000256" key="10">
    <source>
        <dbReference type="ARBA" id="ARBA00047764"/>
    </source>
</evidence>
<dbReference type="PANTHER" id="PTHR11409:SF39">
    <property type="entry name" value="ADENOSINE DEAMINASE 2"/>
    <property type="match status" value="1"/>
</dbReference>
<accession>A0ABD1FIG7</accession>
<keyword evidence="6" id="KW-0964">Secreted</keyword>
<keyword evidence="15" id="KW-1185">Reference proteome</keyword>
<evidence type="ECO:0000256" key="4">
    <source>
        <dbReference type="ARBA" id="ARBA00012784"/>
    </source>
</evidence>
<dbReference type="NCBIfam" id="TIGR01431">
    <property type="entry name" value="adm_rel"/>
    <property type="match status" value="1"/>
</dbReference>
<organism evidence="14 15">
    <name type="scientific">Hypothenemus hampei</name>
    <name type="common">Coffee berry borer</name>
    <dbReference type="NCBI Taxonomy" id="57062"/>
    <lineage>
        <taxon>Eukaryota</taxon>
        <taxon>Metazoa</taxon>
        <taxon>Ecdysozoa</taxon>
        <taxon>Arthropoda</taxon>
        <taxon>Hexapoda</taxon>
        <taxon>Insecta</taxon>
        <taxon>Pterygota</taxon>
        <taxon>Neoptera</taxon>
        <taxon>Endopterygota</taxon>
        <taxon>Coleoptera</taxon>
        <taxon>Polyphaga</taxon>
        <taxon>Cucujiformia</taxon>
        <taxon>Curculionidae</taxon>
        <taxon>Scolytinae</taxon>
        <taxon>Hypothenemus</taxon>
    </lineage>
</organism>
<evidence type="ECO:0000256" key="11">
    <source>
        <dbReference type="SAM" id="SignalP"/>
    </source>
</evidence>
<evidence type="ECO:0000256" key="1">
    <source>
        <dbReference type="ARBA" id="ARBA00001947"/>
    </source>
</evidence>
<dbReference type="Pfam" id="PF00962">
    <property type="entry name" value="A_deaminase"/>
    <property type="match status" value="1"/>
</dbReference>
<evidence type="ECO:0000256" key="6">
    <source>
        <dbReference type="ARBA" id="ARBA00022525"/>
    </source>
</evidence>
<comment type="caution">
    <text evidence="14">The sequence shown here is derived from an EMBL/GenBank/DDBJ whole genome shotgun (WGS) entry which is preliminary data.</text>
</comment>
<dbReference type="EC" id="3.5.4.4" evidence="4"/>
<protein>
    <recommendedName>
        <fullName evidence="5">Adenosine deaminase</fullName>
        <ecNumber evidence="4">3.5.4.4</ecNumber>
    </recommendedName>
</protein>
<comment type="cofactor">
    <cofactor evidence="1">
        <name>Zn(2+)</name>
        <dbReference type="ChEBI" id="CHEBI:29105"/>
    </cofactor>
</comment>
<keyword evidence="8 11" id="KW-0732">Signal</keyword>
<dbReference type="Proteomes" id="UP001566132">
    <property type="component" value="Unassembled WGS sequence"/>
</dbReference>
<dbReference type="GO" id="GO:0016787">
    <property type="term" value="F:hydrolase activity"/>
    <property type="evidence" value="ECO:0007669"/>
    <property type="project" value="UniProtKB-KW"/>
</dbReference>
<dbReference type="FunFam" id="3.20.20.140:FF:000017">
    <property type="entry name" value="Adenosine deaminase 2"/>
    <property type="match status" value="1"/>
</dbReference>
<evidence type="ECO:0000313" key="14">
    <source>
        <dbReference type="EMBL" id="KAL1518154.1"/>
    </source>
</evidence>
<dbReference type="AlphaFoldDB" id="A0ABD1FIG7"/>
<dbReference type="InterPro" id="IPR001365">
    <property type="entry name" value="A_deaminase_dom"/>
</dbReference>
<keyword evidence="9" id="KW-0378">Hydrolase</keyword>
<comment type="similarity">
    <text evidence="3">Belongs to the metallo-dependent hydrolases superfamily. Adenosine and AMP deaminases family. ADGF subfamily.</text>
</comment>
<proteinExistence type="inferred from homology"/>
<comment type="subcellular location">
    <subcellularLocation>
        <location evidence="2">Secreted</location>
    </subcellularLocation>
</comment>
<dbReference type="GO" id="GO:0046872">
    <property type="term" value="F:metal ion binding"/>
    <property type="evidence" value="ECO:0007669"/>
    <property type="project" value="UniProtKB-KW"/>
</dbReference>
<dbReference type="Pfam" id="PF08451">
    <property type="entry name" value="A_deaminase_N"/>
    <property type="match status" value="1"/>
</dbReference>
<keyword evidence="7" id="KW-0479">Metal-binding</keyword>
<dbReference type="InterPro" id="IPR006331">
    <property type="entry name" value="ADGF"/>
</dbReference>
<gene>
    <name evidence="14" type="ORF">ABEB36_001822</name>
</gene>
<dbReference type="InterPro" id="IPR032466">
    <property type="entry name" value="Metal_Hydrolase"/>
</dbReference>
<dbReference type="PANTHER" id="PTHR11409">
    <property type="entry name" value="ADENOSINE DEAMINASE"/>
    <property type="match status" value="1"/>
</dbReference>
<reference evidence="14 15" key="1">
    <citation type="submission" date="2024-05" db="EMBL/GenBank/DDBJ databases">
        <title>Genetic variation in Jamaican populations of the coffee berry borer (Hypothenemus hampei).</title>
        <authorList>
            <person name="Errbii M."/>
            <person name="Myrie A."/>
        </authorList>
    </citation>
    <scope>NUCLEOTIDE SEQUENCE [LARGE SCALE GENOMIC DNA]</scope>
    <source>
        <strain evidence="14">JA-Hopewell-2020-01-JO</strain>
        <tissue evidence="14">Whole body</tissue>
    </source>
</reference>
<dbReference type="Gene3D" id="3.20.20.140">
    <property type="entry name" value="Metal-dependent hydrolases"/>
    <property type="match status" value="1"/>
</dbReference>
<evidence type="ECO:0000256" key="8">
    <source>
        <dbReference type="ARBA" id="ARBA00022729"/>
    </source>
</evidence>
<evidence type="ECO:0000256" key="2">
    <source>
        <dbReference type="ARBA" id="ARBA00004613"/>
    </source>
</evidence>
<evidence type="ECO:0000259" key="12">
    <source>
        <dbReference type="Pfam" id="PF00962"/>
    </source>
</evidence>
<evidence type="ECO:0000256" key="3">
    <source>
        <dbReference type="ARBA" id="ARBA00006083"/>
    </source>
</evidence>
<evidence type="ECO:0000256" key="5">
    <source>
        <dbReference type="ARBA" id="ARBA00018099"/>
    </source>
</evidence>
<dbReference type="GO" id="GO:0005576">
    <property type="term" value="C:extracellular region"/>
    <property type="evidence" value="ECO:0007669"/>
    <property type="project" value="UniProtKB-SubCell"/>
</dbReference>
<name>A0ABD1FIG7_HYPHA</name>
<feature type="chain" id="PRO_5044772800" description="Adenosine deaminase" evidence="11">
    <location>
        <begin position="22"/>
        <end position="528"/>
    </location>
</feature>
<comment type="catalytic activity">
    <reaction evidence="10">
        <text>adenosine + H2O + H(+) = inosine + NH4(+)</text>
        <dbReference type="Rhea" id="RHEA:24408"/>
        <dbReference type="ChEBI" id="CHEBI:15377"/>
        <dbReference type="ChEBI" id="CHEBI:15378"/>
        <dbReference type="ChEBI" id="CHEBI:16335"/>
        <dbReference type="ChEBI" id="CHEBI:17596"/>
        <dbReference type="ChEBI" id="CHEBI:28938"/>
        <dbReference type="EC" id="3.5.4.4"/>
    </reaction>
</comment>
<dbReference type="EMBL" id="JBDJPC010000001">
    <property type="protein sequence ID" value="KAL1518154.1"/>
    <property type="molecule type" value="Genomic_DNA"/>
</dbReference>
<feature type="signal peptide" evidence="11">
    <location>
        <begin position="1"/>
        <end position="21"/>
    </location>
</feature>
<feature type="domain" description="Adenosine/AMP deaminase N-terminal" evidence="13">
    <location>
        <begin position="16"/>
        <end position="106"/>
    </location>
</feature>
<evidence type="ECO:0000256" key="9">
    <source>
        <dbReference type="ARBA" id="ARBA00022801"/>
    </source>
</evidence>
<dbReference type="SUPFAM" id="SSF51556">
    <property type="entry name" value="Metallo-dependent hydrolases"/>
    <property type="match status" value="1"/>
</dbReference>
<evidence type="ECO:0000313" key="15">
    <source>
        <dbReference type="Proteomes" id="UP001566132"/>
    </source>
</evidence>